<accession>A0A841LBZ4</accession>
<keyword evidence="2" id="KW-1185">Reference proteome</keyword>
<name>A0A841LBZ4_9SPHN</name>
<evidence type="ECO:0000313" key="2">
    <source>
        <dbReference type="Proteomes" id="UP000538147"/>
    </source>
</evidence>
<protein>
    <submittedName>
        <fullName evidence="1">Uncharacterized protein</fullName>
    </submittedName>
</protein>
<comment type="caution">
    <text evidence="1">The sequence shown here is derived from an EMBL/GenBank/DDBJ whole genome shotgun (WGS) entry which is preliminary data.</text>
</comment>
<reference evidence="1 2" key="1">
    <citation type="submission" date="2020-08" db="EMBL/GenBank/DDBJ databases">
        <title>Genomic Encyclopedia of Type Strains, Phase IV (KMG-IV): sequencing the most valuable type-strain genomes for metagenomic binning, comparative biology and taxonomic classification.</title>
        <authorList>
            <person name="Goeker M."/>
        </authorList>
    </citation>
    <scope>NUCLEOTIDE SEQUENCE [LARGE SCALE GENOMIC DNA]</scope>
    <source>
        <strain evidence="1 2">DSM 102189</strain>
    </source>
</reference>
<dbReference type="Proteomes" id="UP000538147">
    <property type="component" value="Unassembled WGS sequence"/>
</dbReference>
<proteinExistence type="predicted"/>
<gene>
    <name evidence="1" type="ORF">FHS79_003412</name>
</gene>
<evidence type="ECO:0000313" key="1">
    <source>
        <dbReference type="EMBL" id="MBB6229211.1"/>
    </source>
</evidence>
<organism evidence="1 2">
    <name type="scientific">Polymorphobacter multimanifer</name>
    <dbReference type="NCBI Taxonomy" id="1070431"/>
    <lineage>
        <taxon>Bacteria</taxon>
        <taxon>Pseudomonadati</taxon>
        <taxon>Pseudomonadota</taxon>
        <taxon>Alphaproteobacteria</taxon>
        <taxon>Sphingomonadales</taxon>
        <taxon>Sphingosinicellaceae</taxon>
        <taxon>Polymorphobacter</taxon>
    </lineage>
</organism>
<sequence>MNDGIGRAEDPLIAIATFDPHPGLVASHDLCAAQDRKRIVAPGGKDRRCAFEHVHQRALADIKAEQVAKYTL</sequence>
<dbReference type="EMBL" id="JACIIV010000036">
    <property type="protein sequence ID" value="MBB6229211.1"/>
    <property type="molecule type" value="Genomic_DNA"/>
</dbReference>
<dbReference type="AlphaFoldDB" id="A0A841LBZ4"/>